<evidence type="ECO:0000313" key="2">
    <source>
        <dbReference type="EMBL" id="KEQ78757.1"/>
    </source>
</evidence>
<organism evidence="2 3">
    <name type="scientific">Aureobasidium pullulans EXF-150</name>
    <dbReference type="NCBI Taxonomy" id="1043002"/>
    <lineage>
        <taxon>Eukaryota</taxon>
        <taxon>Fungi</taxon>
        <taxon>Dikarya</taxon>
        <taxon>Ascomycota</taxon>
        <taxon>Pezizomycotina</taxon>
        <taxon>Dothideomycetes</taxon>
        <taxon>Dothideomycetidae</taxon>
        <taxon>Dothideales</taxon>
        <taxon>Saccotheciaceae</taxon>
        <taxon>Aureobasidium</taxon>
    </lineage>
</organism>
<evidence type="ECO:0000259" key="1">
    <source>
        <dbReference type="Pfam" id="PF14214"/>
    </source>
</evidence>
<dbReference type="EMBL" id="KL585015">
    <property type="protein sequence ID" value="KEQ78757.1"/>
    <property type="molecule type" value="Genomic_DNA"/>
</dbReference>
<feature type="non-terminal residue" evidence="2">
    <location>
        <position position="182"/>
    </location>
</feature>
<reference evidence="2 3" key="1">
    <citation type="journal article" date="2014" name="BMC Genomics">
        <title>Genome sequencing of four Aureobasidium pullulans varieties: biotechnological potential, stress tolerance, and description of new species.</title>
        <authorList>
            <person name="Gostin Ar C."/>
            <person name="Ohm R.A."/>
            <person name="Kogej T."/>
            <person name="Sonjak S."/>
            <person name="Turk M."/>
            <person name="Zajc J."/>
            <person name="Zalar P."/>
            <person name="Grube M."/>
            <person name="Sun H."/>
            <person name="Han J."/>
            <person name="Sharma A."/>
            <person name="Chiniquy J."/>
            <person name="Ngan C.Y."/>
            <person name="Lipzen A."/>
            <person name="Barry K."/>
            <person name="Grigoriev I.V."/>
            <person name="Gunde-Cimerman N."/>
        </authorList>
    </citation>
    <scope>NUCLEOTIDE SEQUENCE [LARGE SCALE GENOMIC DNA]</scope>
    <source>
        <strain evidence="2 3">EXF-150</strain>
    </source>
</reference>
<sequence length="182" mass="21535">FTTIPIMEVNKTRPFLSLSFPTLYPTGEGDWISPRSRHVRFEVYVRNFLTHSDKRFAQHPQWLFYVFNILMNRQINTRSTYLGKEIAGALTEDELRQRKKLWAMVNLIGDPNLFVTLSSNLLEWTDLHAVLPGFIFGHPHTRQEIQDMVDSNPAIVTRYIMTRQSTFFEQVLKPLFDVEDWW</sequence>
<evidence type="ECO:0000313" key="3">
    <source>
        <dbReference type="Proteomes" id="UP000030706"/>
    </source>
</evidence>
<accession>A0A074X9M4</accession>
<dbReference type="GeneID" id="40741905"/>
<dbReference type="RefSeq" id="XP_029754944.1">
    <property type="nucleotide sequence ID" value="XM_029899599.1"/>
</dbReference>
<feature type="non-terminal residue" evidence="2">
    <location>
        <position position="1"/>
    </location>
</feature>
<dbReference type="Proteomes" id="UP000030706">
    <property type="component" value="Unassembled WGS sequence"/>
</dbReference>
<name>A0A074X9M4_AURPU</name>
<dbReference type="Pfam" id="PF14214">
    <property type="entry name" value="Helitron_like_N"/>
    <property type="match status" value="1"/>
</dbReference>
<dbReference type="InterPro" id="IPR025476">
    <property type="entry name" value="Helitron_helicase-like"/>
</dbReference>
<proteinExistence type="predicted"/>
<dbReference type="AlphaFoldDB" id="A0A074X9M4"/>
<feature type="domain" description="Helitron helicase-like" evidence="1">
    <location>
        <begin position="81"/>
        <end position="173"/>
    </location>
</feature>
<gene>
    <name evidence="2" type="ORF">M438DRAFT_247130</name>
</gene>
<protein>
    <recommendedName>
        <fullName evidence="1">Helitron helicase-like domain-containing protein</fullName>
    </recommendedName>
</protein>
<keyword evidence="3" id="KW-1185">Reference proteome</keyword>
<dbReference type="HOGENOM" id="CLU_1485389_0_0_1"/>